<gene>
    <name evidence="6" type="ORF">DKW60_18655</name>
</gene>
<dbReference type="Pfam" id="PF00005">
    <property type="entry name" value="ABC_tran"/>
    <property type="match status" value="1"/>
</dbReference>
<dbReference type="GO" id="GO:0005886">
    <property type="term" value="C:plasma membrane"/>
    <property type="evidence" value="ECO:0007669"/>
    <property type="project" value="TreeGrafter"/>
</dbReference>
<evidence type="ECO:0000259" key="5">
    <source>
        <dbReference type="PROSITE" id="PS50893"/>
    </source>
</evidence>
<organism evidence="6 7">
    <name type="scientific">Leucothrix pacifica</name>
    <dbReference type="NCBI Taxonomy" id="1247513"/>
    <lineage>
        <taxon>Bacteria</taxon>
        <taxon>Pseudomonadati</taxon>
        <taxon>Pseudomonadota</taxon>
        <taxon>Gammaproteobacteria</taxon>
        <taxon>Thiotrichales</taxon>
        <taxon>Thiotrichaceae</taxon>
        <taxon>Leucothrix</taxon>
    </lineage>
</organism>
<name>A0A317C417_9GAMM</name>
<evidence type="ECO:0000256" key="1">
    <source>
        <dbReference type="ARBA" id="ARBA00022448"/>
    </source>
</evidence>
<dbReference type="CDD" id="cd03255">
    <property type="entry name" value="ABC_MJ0796_LolCDE_FtsE"/>
    <property type="match status" value="1"/>
</dbReference>
<comment type="similarity">
    <text evidence="4">Belongs to the ABC transporter superfamily. Macrolide exporter (TC 3.A.1.122) family.</text>
</comment>
<reference evidence="6 7" key="1">
    <citation type="submission" date="2018-05" db="EMBL/GenBank/DDBJ databases">
        <title>Leucothrix arctica sp. nov., isolated from Arctic seawater.</title>
        <authorList>
            <person name="Choi A."/>
            <person name="Baek K."/>
        </authorList>
    </citation>
    <scope>NUCLEOTIDE SEQUENCE [LARGE SCALE GENOMIC DNA]</scope>
    <source>
        <strain evidence="6 7">JCM 18388</strain>
    </source>
</reference>
<feature type="domain" description="ABC transporter" evidence="5">
    <location>
        <begin position="15"/>
        <end position="240"/>
    </location>
</feature>
<dbReference type="InterPro" id="IPR027417">
    <property type="entry name" value="P-loop_NTPase"/>
</dbReference>
<dbReference type="SMART" id="SM00382">
    <property type="entry name" value="AAA"/>
    <property type="match status" value="1"/>
</dbReference>
<dbReference type="RefSeq" id="WP_109839179.1">
    <property type="nucleotide sequence ID" value="NZ_QGKM01000072.1"/>
</dbReference>
<keyword evidence="7" id="KW-1185">Reference proteome</keyword>
<dbReference type="OrthoDB" id="9802264at2"/>
<dbReference type="InterPro" id="IPR015854">
    <property type="entry name" value="ABC_transpr_LolD-like"/>
</dbReference>
<dbReference type="Proteomes" id="UP000245539">
    <property type="component" value="Unassembled WGS sequence"/>
</dbReference>
<evidence type="ECO:0000256" key="3">
    <source>
        <dbReference type="ARBA" id="ARBA00022840"/>
    </source>
</evidence>
<dbReference type="PROSITE" id="PS50893">
    <property type="entry name" value="ABC_TRANSPORTER_2"/>
    <property type="match status" value="1"/>
</dbReference>
<dbReference type="PROSITE" id="PS00211">
    <property type="entry name" value="ABC_TRANSPORTER_1"/>
    <property type="match status" value="1"/>
</dbReference>
<dbReference type="InterPro" id="IPR003593">
    <property type="entry name" value="AAA+_ATPase"/>
</dbReference>
<keyword evidence="1" id="KW-0813">Transport</keyword>
<dbReference type="EMBL" id="QGKM01000072">
    <property type="protein sequence ID" value="PWQ92931.1"/>
    <property type="molecule type" value="Genomic_DNA"/>
</dbReference>
<dbReference type="InterPro" id="IPR017911">
    <property type="entry name" value="MacB-like_ATP-bd"/>
</dbReference>
<evidence type="ECO:0000256" key="2">
    <source>
        <dbReference type="ARBA" id="ARBA00022741"/>
    </source>
</evidence>
<dbReference type="Gene3D" id="3.40.50.300">
    <property type="entry name" value="P-loop containing nucleotide triphosphate hydrolases"/>
    <property type="match status" value="1"/>
</dbReference>
<dbReference type="InterPro" id="IPR003439">
    <property type="entry name" value="ABC_transporter-like_ATP-bd"/>
</dbReference>
<dbReference type="PANTHER" id="PTHR24220">
    <property type="entry name" value="IMPORT ATP-BINDING PROTEIN"/>
    <property type="match status" value="1"/>
</dbReference>
<evidence type="ECO:0000313" key="7">
    <source>
        <dbReference type="Proteomes" id="UP000245539"/>
    </source>
</evidence>
<dbReference type="GO" id="GO:1902495">
    <property type="term" value="C:transmembrane transporter complex"/>
    <property type="evidence" value="ECO:0007669"/>
    <property type="project" value="UniProtKB-ARBA"/>
</dbReference>
<dbReference type="AlphaFoldDB" id="A0A317C417"/>
<proteinExistence type="inferred from homology"/>
<evidence type="ECO:0000313" key="6">
    <source>
        <dbReference type="EMBL" id="PWQ92931.1"/>
    </source>
</evidence>
<protein>
    <submittedName>
        <fullName evidence="6">ABC transporter ATP-binding protein</fullName>
    </submittedName>
</protein>
<keyword evidence="2" id="KW-0547">Nucleotide-binding</keyword>
<dbReference type="FunFam" id="3.40.50.300:FF:000032">
    <property type="entry name" value="Export ABC transporter ATP-binding protein"/>
    <property type="match status" value="1"/>
</dbReference>
<dbReference type="GO" id="GO:0022857">
    <property type="term" value="F:transmembrane transporter activity"/>
    <property type="evidence" value="ECO:0007669"/>
    <property type="project" value="TreeGrafter"/>
</dbReference>
<accession>A0A317C417</accession>
<dbReference type="GO" id="GO:0005524">
    <property type="term" value="F:ATP binding"/>
    <property type="evidence" value="ECO:0007669"/>
    <property type="project" value="UniProtKB-KW"/>
</dbReference>
<dbReference type="InterPro" id="IPR017871">
    <property type="entry name" value="ABC_transporter-like_CS"/>
</dbReference>
<dbReference type="GO" id="GO:0016887">
    <property type="term" value="F:ATP hydrolysis activity"/>
    <property type="evidence" value="ECO:0007669"/>
    <property type="project" value="InterPro"/>
</dbReference>
<keyword evidence="3 6" id="KW-0067">ATP-binding</keyword>
<comment type="caution">
    <text evidence="6">The sequence shown here is derived from an EMBL/GenBank/DDBJ whole genome shotgun (WGS) entry which is preliminary data.</text>
</comment>
<evidence type="ECO:0000256" key="4">
    <source>
        <dbReference type="ARBA" id="ARBA00038388"/>
    </source>
</evidence>
<dbReference type="SUPFAM" id="SSF52540">
    <property type="entry name" value="P-loop containing nucleoside triphosphate hydrolases"/>
    <property type="match status" value="1"/>
</dbReference>
<sequence>MTSTPTHDTDSNPIVDLRKLSFSYEMQESRLDVLVDVDLTLQQGESVAILGPSGSGKTSLLLLLAGLEQPTGGAILLDDKDLASLDSDALADLRRDSLGIVFQSFHLVPSLTALGNVMLPLEIAGRDNARKVALEMLERVGLAERAGHYPPQLSGGEQQRVAIARALVHKPHLLLADEPTGNLDAKTGERIIELLFGLNRESGSTMILVTHDESIAAQCQRVFRLHQGKLVEDAPHAISA</sequence>